<comment type="caution">
    <text evidence="2">The sequence shown here is derived from an EMBL/GenBank/DDBJ whole genome shotgun (WGS) entry which is preliminary data.</text>
</comment>
<feature type="region of interest" description="Disordered" evidence="1">
    <location>
        <begin position="100"/>
        <end position="120"/>
    </location>
</feature>
<dbReference type="Proteomes" id="UP001153269">
    <property type="component" value="Unassembled WGS sequence"/>
</dbReference>
<keyword evidence="3" id="KW-1185">Reference proteome</keyword>
<evidence type="ECO:0000313" key="3">
    <source>
        <dbReference type="Proteomes" id="UP001153269"/>
    </source>
</evidence>
<dbReference type="EMBL" id="CADEAL010004278">
    <property type="protein sequence ID" value="CAB1455934.1"/>
    <property type="molecule type" value="Genomic_DNA"/>
</dbReference>
<gene>
    <name evidence="2" type="ORF">PLEPLA_LOCUS43715</name>
</gene>
<name>A0A9N7VUF4_PLEPL</name>
<evidence type="ECO:0000313" key="2">
    <source>
        <dbReference type="EMBL" id="CAB1455934.1"/>
    </source>
</evidence>
<reference evidence="2" key="1">
    <citation type="submission" date="2020-03" db="EMBL/GenBank/DDBJ databases">
        <authorList>
            <person name="Weist P."/>
        </authorList>
    </citation>
    <scope>NUCLEOTIDE SEQUENCE</scope>
</reference>
<accession>A0A9N7VUF4</accession>
<sequence length="150" mass="16235">MKCVERKKALSPSGCVSWGNMLARSTVEMKEDKKADRVADEFVKGGGSTTCFEVFALSFRSLAHRASFDTSGPYAPCPSHHPLAQLSVVVHLHITPVDSGEGGLPETSEAARHSAPIPRDGRLRGKRLLISRSQWHVKAVQVTDAPAECV</sequence>
<protein>
    <submittedName>
        <fullName evidence="2">Uncharacterized protein</fullName>
    </submittedName>
</protein>
<dbReference type="AlphaFoldDB" id="A0A9N7VUF4"/>
<evidence type="ECO:0000256" key="1">
    <source>
        <dbReference type="SAM" id="MobiDB-lite"/>
    </source>
</evidence>
<organism evidence="2 3">
    <name type="scientific">Pleuronectes platessa</name>
    <name type="common">European plaice</name>
    <dbReference type="NCBI Taxonomy" id="8262"/>
    <lineage>
        <taxon>Eukaryota</taxon>
        <taxon>Metazoa</taxon>
        <taxon>Chordata</taxon>
        <taxon>Craniata</taxon>
        <taxon>Vertebrata</taxon>
        <taxon>Euteleostomi</taxon>
        <taxon>Actinopterygii</taxon>
        <taxon>Neopterygii</taxon>
        <taxon>Teleostei</taxon>
        <taxon>Neoteleostei</taxon>
        <taxon>Acanthomorphata</taxon>
        <taxon>Carangaria</taxon>
        <taxon>Pleuronectiformes</taxon>
        <taxon>Pleuronectoidei</taxon>
        <taxon>Pleuronectidae</taxon>
        <taxon>Pleuronectes</taxon>
    </lineage>
</organism>
<proteinExistence type="predicted"/>